<evidence type="ECO:0000313" key="3">
    <source>
        <dbReference type="Proteomes" id="UP000185568"/>
    </source>
</evidence>
<keyword evidence="2" id="KW-0808">Transferase</keyword>
<sequence>MKRDGDRLTFIYTYNYSEEERSLCHMEMRALFGVEPESAILKSDVEIDPSRSPFIKGRIDIMYEGETVTDIMNQVGQIHLVDETFKIIFVKINDLEKDKKIKYRERLQIERDIGSHIQGKVDIHHPDRLFGIATMGGRWYFGTHHKNKAVWLHPLKKPREYSTALSTRTARAICNIAVPHPEDIRVIDPCCGIGTVLVEALSMGIDIVGRDINPLAVSGSRENIAFFGLKGDVTLGPISAVSAHYNTAIIDLPYNHYTRVTRDEQFAILQHARRVADRVIVITIETMDEMLEQAGFVIMDRCLAKKGELGLFSRQILVCE</sequence>
<dbReference type="InterPro" id="IPR029063">
    <property type="entry name" value="SAM-dependent_MTases_sf"/>
</dbReference>
<comment type="caution">
    <text evidence="2">The sequence shown here is derived from an EMBL/GenBank/DDBJ whole genome shotgun (WGS) entry which is preliminary data.</text>
</comment>
<dbReference type="PANTHER" id="PTHR14911">
    <property type="entry name" value="THUMP DOMAIN-CONTAINING"/>
    <property type="match status" value="1"/>
</dbReference>
<dbReference type="PANTHER" id="PTHR14911:SF13">
    <property type="entry name" value="TRNA (GUANINE(6)-N2)-METHYLTRANSFERASE THUMP3"/>
    <property type="match status" value="1"/>
</dbReference>
<feature type="domain" description="Ribosomal RNA large subunit methyltransferase K/L-like methyltransferase" evidence="1">
    <location>
        <begin position="157"/>
        <end position="255"/>
    </location>
</feature>
<dbReference type="Proteomes" id="UP000185568">
    <property type="component" value="Unassembled WGS sequence"/>
</dbReference>
<keyword evidence="2" id="KW-0489">Methyltransferase</keyword>
<dbReference type="AlphaFoldDB" id="A0A1Q8Q3S0"/>
<accession>A0A1Q8Q3S0</accession>
<name>A0A1Q8Q3S0_9BACI</name>
<protein>
    <submittedName>
        <fullName evidence="2">RNA methyltransferase</fullName>
    </submittedName>
</protein>
<dbReference type="GO" id="GO:0016423">
    <property type="term" value="F:tRNA (guanine) methyltransferase activity"/>
    <property type="evidence" value="ECO:0007669"/>
    <property type="project" value="TreeGrafter"/>
</dbReference>
<dbReference type="CDD" id="cd02440">
    <property type="entry name" value="AdoMet_MTases"/>
    <property type="match status" value="1"/>
</dbReference>
<gene>
    <name evidence="2" type="ORF">BTO30_11785</name>
</gene>
<evidence type="ECO:0000313" key="2">
    <source>
        <dbReference type="EMBL" id="OLN22006.1"/>
    </source>
</evidence>
<dbReference type="SUPFAM" id="SSF53335">
    <property type="entry name" value="S-adenosyl-L-methionine-dependent methyltransferases"/>
    <property type="match status" value="1"/>
</dbReference>
<evidence type="ECO:0000259" key="1">
    <source>
        <dbReference type="Pfam" id="PF01170"/>
    </source>
</evidence>
<reference evidence="2 3" key="1">
    <citation type="submission" date="2016-12" db="EMBL/GenBank/DDBJ databases">
        <title>Domibacillus antri genome sequencing.</title>
        <authorList>
            <person name="Verma A."/>
            <person name="Krishnamurthi S."/>
        </authorList>
    </citation>
    <scope>NUCLEOTIDE SEQUENCE [LARGE SCALE GENOMIC DNA]</scope>
    <source>
        <strain evidence="2 3">XD80</strain>
    </source>
</reference>
<dbReference type="Gene3D" id="3.40.50.150">
    <property type="entry name" value="Vaccinia Virus protein VP39"/>
    <property type="match status" value="1"/>
</dbReference>
<dbReference type="STRING" id="1714264.BTO30_11785"/>
<dbReference type="InterPro" id="IPR000241">
    <property type="entry name" value="RlmKL-like_Mtase"/>
</dbReference>
<dbReference type="Pfam" id="PF01170">
    <property type="entry name" value="UPF0020"/>
    <property type="match status" value="1"/>
</dbReference>
<keyword evidence="3" id="KW-1185">Reference proteome</keyword>
<dbReference type="GO" id="GO:0030488">
    <property type="term" value="P:tRNA methylation"/>
    <property type="evidence" value="ECO:0007669"/>
    <property type="project" value="TreeGrafter"/>
</dbReference>
<proteinExistence type="predicted"/>
<organism evidence="2 3">
    <name type="scientific">Domibacillus antri</name>
    <dbReference type="NCBI Taxonomy" id="1714264"/>
    <lineage>
        <taxon>Bacteria</taxon>
        <taxon>Bacillati</taxon>
        <taxon>Bacillota</taxon>
        <taxon>Bacilli</taxon>
        <taxon>Bacillales</taxon>
        <taxon>Bacillaceae</taxon>
        <taxon>Domibacillus</taxon>
    </lineage>
</organism>
<dbReference type="EMBL" id="MSDU01000026">
    <property type="protein sequence ID" value="OLN22006.1"/>
    <property type="molecule type" value="Genomic_DNA"/>
</dbReference>